<evidence type="ECO:0000256" key="1">
    <source>
        <dbReference type="ARBA" id="ARBA00004141"/>
    </source>
</evidence>
<comment type="similarity">
    <text evidence="2">Belongs to the major facilitator superfamily. Monocarboxylate porter (TC 2.A.1.13) family.</text>
</comment>
<dbReference type="InterPro" id="IPR036259">
    <property type="entry name" value="MFS_trans_sf"/>
</dbReference>
<dbReference type="InterPro" id="IPR011701">
    <property type="entry name" value="MFS"/>
</dbReference>
<dbReference type="PANTHER" id="PTHR11360">
    <property type="entry name" value="MONOCARBOXYLATE TRANSPORTER"/>
    <property type="match status" value="1"/>
</dbReference>
<feature type="transmembrane region" description="Helical" evidence="4">
    <location>
        <begin position="332"/>
        <end position="352"/>
    </location>
</feature>
<protein>
    <submittedName>
        <fullName evidence="5">Related to Esbp6p</fullName>
    </submittedName>
</protein>
<evidence type="ECO:0000256" key="2">
    <source>
        <dbReference type="ARBA" id="ARBA00006727"/>
    </source>
</evidence>
<feature type="transmembrane region" description="Helical" evidence="4">
    <location>
        <begin position="229"/>
        <end position="260"/>
    </location>
</feature>
<feature type="transmembrane region" description="Helical" evidence="4">
    <location>
        <begin position="447"/>
        <end position="471"/>
    </location>
</feature>
<feature type="transmembrane region" description="Helical" evidence="4">
    <location>
        <begin position="510"/>
        <end position="528"/>
    </location>
</feature>
<name>A0A376B1K4_9ASCO</name>
<sequence length="713" mass="78684">MSPPATFPSDDNLTSSSAKEQTFSNSNTESQRINKNTASLPNTKNSTLPPNYDYDDISSLASISSSSLASELNTINAKHITNNQSNNAGNKSNKSILDHQNTDSCSLNGEKFTKTITSNTIHTYKSTLSKILTDVKEAVQDDNMQTKEEESLNNNDLNRLLTKNFDLGDALRLESHNTDETINPEHLESGLEKTNTGYGSNLEEKIEPLKKVFTNKSTGKLKPPPEGGYGWICCICVTLTMFCTWGSNSGFGVFLAYYLNNDVFKGASKYDYAFIAGFTVFLGEAGAPFAAIVMKLVGLKIPMIIGCCIMFAGFLMAAYSTRLWELYLTQGVMIGIGMSFVFVPATTVLPGWFLKKRSFALGVSLIGTGAGGVTYSLSVNKLISDTGNQKWALIMLTISSTVGILIAIIFIKQHNPVKPMGLTKENIVKQFKIGFSLKIIKSYHVNIIAICFSLAIFGYNLMIFTLASYGISKGLSRHQASILTAVINAAQCFGRPGMGLLGDRLGRSNVTSLMTLLLCIFLFAFWITAHTFIQLIFFSICVGCCVGVANVMNAVLIADLVPPSDFSAAWGWMNLSSSPPLLFCEVVAQALTVPKHKDNPYLHTQIFAGFCFVAALLMSLLIREYTVRINLKQRLKNTNEQLDKYETSTIHHSKELEPSDKIVTNSRIDNNSLPNENNPLSCDLLYKRKNKYEYMLRPSVKSFIMRTFYPIKV</sequence>
<dbReference type="CDD" id="cd17352">
    <property type="entry name" value="MFS_MCT_SLC16"/>
    <property type="match status" value="1"/>
</dbReference>
<keyword evidence="6" id="KW-1185">Reference proteome</keyword>
<gene>
    <name evidence="5" type="ORF">SCODWIG_00260</name>
</gene>
<keyword evidence="4" id="KW-0472">Membrane</keyword>
<feature type="region of interest" description="Disordered" evidence="3">
    <location>
        <begin position="81"/>
        <end position="103"/>
    </location>
</feature>
<dbReference type="SUPFAM" id="SSF103473">
    <property type="entry name" value="MFS general substrate transporter"/>
    <property type="match status" value="1"/>
</dbReference>
<reference evidence="6" key="1">
    <citation type="submission" date="2018-06" db="EMBL/GenBank/DDBJ databases">
        <authorList>
            <person name="Guldener U."/>
        </authorList>
    </citation>
    <scope>NUCLEOTIDE SEQUENCE [LARGE SCALE GENOMIC DNA]</scope>
    <source>
        <strain evidence="6">UTAD17</strain>
    </source>
</reference>
<accession>A0A376B1K4</accession>
<dbReference type="PANTHER" id="PTHR11360:SF315">
    <property type="entry name" value="TRANSPORTER MCH2-RELATED"/>
    <property type="match status" value="1"/>
</dbReference>
<organism evidence="5 6">
    <name type="scientific">Saccharomycodes ludwigii</name>
    <dbReference type="NCBI Taxonomy" id="36035"/>
    <lineage>
        <taxon>Eukaryota</taxon>
        <taxon>Fungi</taxon>
        <taxon>Dikarya</taxon>
        <taxon>Ascomycota</taxon>
        <taxon>Saccharomycotina</taxon>
        <taxon>Saccharomycetes</taxon>
        <taxon>Saccharomycodales</taxon>
        <taxon>Saccharomycodaceae</taxon>
        <taxon>Saccharomycodes</taxon>
    </lineage>
</organism>
<dbReference type="GO" id="GO:0016020">
    <property type="term" value="C:membrane"/>
    <property type="evidence" value="ECO:0007669"/>
    <property type="project" value="UniProtKB-SubCell"/>
</dbReference>
<keyword evidence="4" id="KW-1133">Transmembrane helix</keyword>
<dbReference type="OrthoDB" id="2213137at2759"/>
<dbReference type="EMBL" id="UFAJ01000019">
    <property type="protein sequence ID" value="SSD58499.1"/>
    <property type="molecule type" value="Genomic_DNA"/>
</dbReference>
<evidence type="ECO:0000256" key="4">
    <source>
        <dbReference type="SAM" id="Phobius"/>
    </source>
</evidence>
<feature type="transmembrane region" description="Helical" evidence="4">
    <location>
        <begin position="535"/>
        <end position="558"/>
    </location>
</feature>
<dbReference type="Gene3D" id="1.20.1250.20">
    <property type="entry name" value="MFS general substrate transporter like domains"/>
    <property type="match status" value="2"/>
</dbReference>
<feature type="transmembrane region" description="Helical" evidence="4">
    <location>
        <begin position="391"/>
        <end position="411"/>
    </location>
</feature>
<feature type="compositionally biased region" description="Polar residues" evidence="3">
    <location>
        <begin position="9"/>
        <end position="49"/>
    </location>
</feature>
<comment type="subcellular location">
    <subcellularLocation>
        <location evidence="1">Membrane</location>
        <topology evidence="1">Multi-pass membrane protein</topology>
    </subcellularLocation>
</comment>
<feature type="compositionally biased region" description="Low complexity" evidence="3">
    <location>
        <begin position="82"/>
        <end position="95"/>
    </location>
</feature>
<keyword evidence="4" id="KW-0812">Transmembrane</keyword>
<feature type="transmembrane region" description="Helical" evidence="4">
    <location>
        <begin position="359"/>
        <end position="379"/>
    </location>
</feature>
<feature type="region of interest" description="Disordered" evidence="3">
    <location>
        <begin position="1"/>
        <end position="50"/>
    </location>
</feature>
<proteinExistence type="inferred from homology"/>
<evidence type="ECO:0000313" key="6">
    <source>
        <dbReference type="Proteomes" id="UP000262825"/>
    </source>
</evidence>
<dbReference type="VEuPathDB" id="FungiDB:SCODWIG_00260"/>
<dbReference type="Proteomes" id="UP000262825">
    <property type="component" value="Unassembled WGS sequence"/>
</dbReference>
<evidence type="ECO:0000256" key="3">
    <source>
        <dbReference type="SAM" id="MobiDB-lite"/>
    </source>
</evidence>
<feature type="transmembrane region" description="Helical" evidence="4">
    <location>
        <begin position="301"/>
        <end position="320"/>
    </location>
</feature>
<dbReference type="InterPro" id="IPR050327">
    <property type="entry name" value="Proton-linked_MCT"/>
</dbReference>
<feature type="transmembrane region" description="Helical" evidence="4">
    <location>
        <begin position="601"/>
        <end position="622"/>
    </location>
</feature>
<feature type="transmembrane region" description="Helical" evidence="4">
    <location>
        <begin position="272"/>
        <end position="294"/>
    </location>
</feature>
<dbReference type="Pfam" id="PF07690">
    <property type="entry name" value="MFS_1"/>
    <property type="match status" value="1"/>
</dbReference>
<dbReference type="AlphaFoldDB" id="A0A376B1K4"/>
<dbReference type="GO" id="GO:0022857">
    <property type="term" value="F:transmembrane transporter activity"/>
    <property type="evidence" value="ECO:0007669"/>
    <property type="project" value="InterPro"/>
</dbReference>
<evidence type="ECO:0000313" key="5">
    <source>
        <dbReference type="EMBL" id="SSD58499.1"/>
    </source>
</evidence>